<dbReference type="Pfam" id="PF08569">
    <property type="entry name" value="Mo25"/>
    <property type="match status" value="1"/>
</dbReference>
<keyword evidence="2" id="KW-1185">Reference proteome</keyword>
<evidence type="ECO:0000313" key="2">
    <source>
        <dbReference type="Proteomes" id="UP000030745"/>
    </source>
</evidence>
<dbReference type="Proteomes" id="UP000030745">
    <property type="component" value="Unassembled WGS sequence"/>
</dbReference>
<dbReference type="KEGG" id="spar:SPRG_18088"/>
<reference evidence="1 2" key="1">
    <citation type="journal article" date="2013" name="PLoS Genet.">
        <title>Distinctive expansion of potential virulence genes in the genome of the oomycete fish pathogen Saprolegnia parasitica.</title>
        <authorList>
            <person name="Jiang R.H."/>
            <person name="de Bruijn I."/>
            <person name="Haas B.J."/>
            <person name="Belmonte R."/>
            <person name="Lobach L."/>
            <person name="Christie J."/>
            <person name="van den Ackerveken G."/>
            <person name="Bottin A."/>
            <person name="Bulone V."/>
            <person name="Diaz-Moreno S.M."/>
            <person name="Dumas B."/>
            <person name="Fan L."/>
            <person name="Gaulin E."/>
            <person name="Govers F."/>
            <person name="Grenville-Briggs L.J."/>
            <person name="Horner N.R."/>
            <person name="Levin J.Z."/>
            <person name="Mammella M."/>
            <person name="Meijer H.J."/>
            <person name="Morris P."/>
            <person name="Nusbaum C."/>
            <person name="Oome S."/>
            <person name="Phillips A.J."/>
            <person name="van Rooyen D."/>
            <person name="Rzeszutek E."/>
            <person name="Saraiva M."/>
            <person name="Secombes C.J."/>
            <person name="Seidl M.F."/>
            <person name="Snel B."/>
            <person name="Stassen J.H."/>
            <person name="Sykes S."/>
            <person name="Tripathy S."/>
            <person name="van den Berg H."/>
            <person name="Vega-Arreguin J.C."/>
            <person name="Wawra S."/>
            <person name="Young S.K."/>
            <person name="Zeng Q."/>
            <person name="Dieguez-Uribeondo J."/>
            <person name="Russ C."/>
            <person name="Tyler B.M."/>
            <person name="van West P."/>
        </authorList>
    </citation>
    <scope>NUCLEOTIDE SEQUENCE [LARGE SCALE GENOMIC DNA]</scope>
    <source>
        <strain evidence="1 2">CBS 223.65</strain>
    </source>
</reference>
<dbReference type="RefSeq" id="XP_012212907.1">
    <property type="nucleotide sequence ID" value="XM_012357517.1"/>
</dbReference>
<dbReference type="AlphaFoldDB" id="A0A067BPX7"/>
<organism evidence="1 2">
    <name type="scientific">Saprolegnia parasitica (strain CBS 223.65)</name>
    <dbReference type="NCBI Taxonomy" id="695850"/>
    <lineage>
        <taxon>Eukaryota</taxon>
        <taxon>Sar</taxon>
        <taxon>Stramenopiles</taxon>
        <taxon>Oomycota</taxon>
        <taxon>Saprolegniomycetes</taxon>
        <taxon>Saprolegniales</taxon>
        <taxon>Saprolegniaceae</taxon>
        <taxon>Saprolegnia</taxon>
    </lineage>
</organism>
<proteinExistence type="predicted"/>
<dbReference type="InterPro" id="IPR011989">
    <property type="entry name" value="ARM-like"/>
</dbReference>
<dbReference type="GeneID" id="24139614"/>
<dbReference type="InterPro" id="IPR013878">
    <property type="entry name" value="Mo25"/>
</dbReference>
<protein>
    <submittedName>
        <fullName evidence="1">Uncharacterized protein</fullName>
    </submittedName>
</protein>
<feature type="non-terminal residue" evidence="1">
    <location>
        <position position="138"/>
    </location>
</feature>
<dbReference type="STRING" id="695850.A0A067BPX7"/>
<dbReference type="VEuPathDB" id="FungiDB:SPRG_18088"/>
<evidence type="ECO:0000313" key="1">
    <source>
        <dbReference type="EMBL" id="KDO16386.1"/>
    </source>
</evidence>
<dbReference type="EMBL" id="KK584154">
    <property type="protein sequence ID" value="KDO16386.1"/>
    <property type="molecule type" value="Genomic_DNA"/>
</dbReference>
<dbReference type="OrthoDB" id="609103at2759"/>
<accession>A0A067BPX7</accession>
<gene>
    <name evidence="1" type="ORF">SPRG_18088</name>
</gene>
<name>A0A067BPX7_SAPPC</name>
<dbReference type="Gene3D" id="1.25.10.10">
    <property type="entry name" value="Leucine-rich Repeat Variant"/>
    <property type="match status" value="1"/>
</dbReference>
<sequence>MSVFQFWKHDVTSLCASLHELLNDVATPDESDGSDDEDEPQTDVINGRVERLVAKLRHVFYGTLDRPVKEEDCKQVAEMLSRSHVMARLVTPSLLSQLSFETRKSVAALFRALVRRDQASSIVCDVALMTRLTQGYTA</sequence>